<evidence type="ECO:0000256" key="4">
    <source>
        <dbReference type="ARBA" id="ARBA00022695"/>
    </source>
</evidence>
<protein>
    <submittedName>
        <fullName evidence="11">NanoRNase/pAp phosphatase, hydrolyzes c-di-AMP and oligoRNAs</fullName>
    </submittedName>
</protein>
<feature type="domain" description="CBS" evidence="10">
    <location>
        <begin position="314"/>
        <end position="370"/>
    </location>
</feature>
<dbReference type="PANTHER" id="PTHR47788:SF1">
    <property type="entry name" value="A-ADDING TRNA NUCLEOTIDYLTRANSFERASE"/>
    <property type="match status" value="1"/>
</dbReference>
<dbReference type="SMART" id="SM00116">
    <property type="entry name" value="CBS"/>
    <property type="match status" value="2"/>
</dbReference>
<keyword evidence="7" id="KW-0460">Magnesium</keyword>
<evidence type="ECO:0000256" key="1">
    <source>
        <dbReference type="ARBA" id="ARBA00001946"/>
    </source>
</evidence>
<evidence type="ECO:0000256" key="9">
    <source>
        <dbReference type="PROSITE-ProRule" id="PRU00703"/>
    </source>
</evidence>
<proteinExistence type="inferred from homology"/>
<dbReference type="InterPro" id="IPR038763">
    <property type="entry name" value="DHH_sf"/>
</dbReference>
<dbReference type="PROSITE" id="PS51371">
    <property type="entry name" value="CBS"/>
    <property type="match status" value="2"/>
</dbReference>
<dbReference type="InterPro" id="IPR052390">
    <property type="entry name" value="tRNA_nt/polyA_polymerase"/>
</dbReference>
<dbReference type="Pfam" id="PF00571">
    <property type="entry name" value="CBS"/>
    <property type="match status" value="2"/>
</dbReference>
<dbReference type="RefSeq" id="WP_084070006.1">
    <property type="nucleotide sequence ID" value="NZ_FWXY01000015.1"/>
</dbReference>
<keyword evidence="5" id="KW-0479">Metal-binding</keyword>
<dbReference type="GO" id="GO:0003723">
    <property type="term" value="F:RNA binding"/>
    <property type="evidence" value="ECO:0007669"/>
    <property type="project" value="UniProtKB-KW"/>
</dbReference>
<dbReference type="OrthoDB" id="9805698at2"/>
<comment type="cofactor">
    <cofactor evidence="1">
        <name>Mg(2+)</name>
        <dbReference type="ChEBI" id="CHEBI:18420"/>
    </cofactor>
</comment>
<sequence>MRIATTHTNTDFDALASLVAATFLYPGTLAILPSQIRPNVRAFLSLHQDLFHIVPRKGFELDAVEQLVVVDANNWGRLDRMKELKNRDGLNIQIWDHHMKGGNIKANFLQIQNIGANVTQMLETMKARDCAFSPMHATLFLLGIYDDTGNLSYPSVTPRDAVITGFLLENGADLNVASAYLFSSFDDGQTDILTQMLGEDEVFSVGGFQVAVCNVGLECGSTMLAPVVTKYKEIKGVDAVFGVFQLDSHSSIVIARSGHPDLDVGQIILSLGGGGHPAAGSAMIKSGDVSTLYTRVCDLVQEMDRPKMTVEKIMSDKGNCLEPDTKLEEAATILKKERLHAALVVDKGKCLGILSQVEMSKLKRASQFASPVKAFMRRNLPTIGPGQGIKEALELLSDTGVPLLPVLRKGELIGKVTRTDLMLQIYDLT</sequence>
<feature type="domain" description="CBS" evidence="10">
    <location>
        <begin position="376"/>
        <end position="429"/>
    </location>
</feature>
<gene>
    <name evidence="11" type="ORF">SAMN02746065_11524</name>
</gene>
<keyword evidence="8" id="KW-0694">RNA-binding</keyword>
<keyword evidence="6" id="KW-0547">Nucleotide-binding</keyword>
<evidence type="ECO:0000256" key="8">
    <source>
        <dbReference type="ARBA" id="ARBA00022884"/>
    </source>
</evidence>
<dbReference type="SUPFAM" id="SSF54631">
    <property type="entry name" value="CBS-domain pair"/>
    <property type="match status" value="1"/>
</dbReference>
<keyword evidence="4" id="KW-0808">Transferase</keyword>
<dbReference type="EMBL" id="FWXY01000015">
    <property type="protein sequence ID" value="SMC91873.1"/>
    <property type="molecule type" value="Genomic_DNA"/>
</dbReference>
<keyword evidence="3" id="KW-0819">tRNA processing</keyword>
<dbReference type="GO" id="GO:0046872">
    <property type="term" value="F:metal ion binding"/>
    <property type="evidence" value="ECO:0007669"/>
    <property type="project" value="UniProtKB-KW"/>
</dbReference>
<dbReference type="Pfam" id="PF01368">
    <property type="entry name" value="DHH"/>
    <property type="match status" value="1"/>
</dbReference>
<keyword evidence="9" id="KW-0129">CBS domain</keyword>
<dbReference type="PANTHER" id="PTHR47788">
    <property type="entry name" value="POLYA POLYMERASE"/>
    <property type="match status" value="1"/>
</dbReference>
<evidence type="ECO:0000256" key="3">
    <source>
        <dbReference type="ARBA" id="ARBA00022694"/>
    </source>
</evidence>
<dbReference type="GO" id="GO:0000166">
    <property type="term" value="F:nucleotide binding"/>
    <property type="evidence" value="ECO:0007669"/>
    <property type="project" value="UniProtKB-KW"/>
</dbReference>
<evidence type="ECO:0000256" key="6">
    <source>
        <dbReference type="ARBA" id="ARBA00022741"/>
    </source>
</evidence>
<reference evidence="11 12" key="1">
    <citation type="submission" date="2017-04" db="EMBL/GenBank/DDBJ databases">
        <authorList>
            <person name="Afonso C.L."/>
            <person name="Miller P.J."/>
            <person name="Scott M.A."/>
            <person name="Spackman E."/>
            <person name="Goraichik I."/>
            <person name="Dimitrov K.M."/>
            <person name="Suarez D.L."/>
            <person name="Swayne D.E."/>
        </authorList>
    </citation>
    <scope>NUCLEOTIDE SEQUENCE [LARGE SCALE GENOMIC DNA]</scope>
    <source>
        <strain evidence="11 12">DSM 3385</strain>
    </source>
</reference>
<dbReference type="InterPro" id="IPR046342">
    <property type="entry name" value="CBS_dom_sf"/>
</dbReference>
<name>A0A1W2D315_9BACT</name>
<dbReference type="Gene3D" id="3.10.580.10">
    <property type="entry name" value="CBS-domain"/>
    <property type="match status" value="1"/>
</dbReference>
<comment type="similarity">
    <text evidence="2">Belongs to the tRNA nucleotidyltransferase/poly(A) polymerase family.</text>
</comment>
<keyword evidence="12" id="KW-1185">Reference proteome</keyword>
<evidence type="ECO:0000256" key="5">
    <source>
        <dbReference type="ARBA" id="ARBA00022723"/>
    </source>
</evidence>
<keyword evidence="4" id="KW-0548">Nucleotidyltransferase</keyword>
<organism evidence="11 12">
    <name type="scientific">Desulfocicer vacuolatum DSM 3385</name>
    <dbReference type="NCBI Taxonomy" id="1121400"/>
    <lineage>
        <taxon>Bacteria</taxon>
        <taxon>Pseudomonadati</taxon>
        <taxon>Thermodesulfobacteriota</taxon>
        <taxon>Desulfobacteria</taxon>
        <taxon>Desulfobacterales</taxon>
        <taxon>Desulfobacteraceae</taxon>
        <taxon>Desulfocicer</taxon>
    </lineage>
</organism>
<evidence type="ECO:0000256" key="7">
    <source>
        <dbReference type="ARBA" id="ARBA00022842"/>
    </source>
</evidence>
<dbReference type="Gene3D" id="3.10.310.30">
    <property type="match status" value="1"/>
</dbReference>
<evidence type="ECO:0000313" key="11">
    <source>
        <dbReference type="EMBL" id="SMC91873.1"/>
    </source>
</evidence>
<dbReference type="InterPro" id="IPR000644">
    <property type="entry name" value="CBS_dom"/>
</dbReference>
<dbReference type="GO" id="GO:0008033">
    <property type="term" value="P:tRNA processing"/>
    <property type="evidence" value="ECO:0007669"/>
    <property type="project" value="UniProtKB-KW"/>
</dbReference>
<dbReference type="STRING" id="1121400.SAMN02746065_11524"/>
<dbReference type="GO" id="GO:0016779">
    <property type="term" value="F:nucleotidyltransferase activity"/>
    <property type="evidence" value="ECO:0007669"/>
    <property type="project" value="UniProtKB-KW"/>
</dbReference>
<evidence type="ECO:0000259" key="10">
    <source>
        <dbReference type="PROSITE" id="PS51371"/>
    </source>
</evidence>
<dbReference type="InterPro" id="IPR001667">
    <property type="entry name" value="DDH_dom"/>
</dbReference>
<dbReference type="AlphaFoldDB" id="A0A1W2D315"/>
<evidence type="ECO:0000313" key="12">
    <source>
        <dbReference type="Proteomes" id="UP000192418"/>
    </source>
</evidence>
<accession>A0A1W2D315</accession>
<dbReference type="Proteomes" id="UP000192418">
    <property type="component" value="Unassembled WGS sequence"/>
</dbReference>
<dbReference type="SUPFAM" id="SSF64182">
    <property type="entry name" value="DHH phosphoesterases"/>
    <property type="match status" value="1"/>
</dbReference>
<evidence type="ECO:0000256" key="2">
    <source>
        <dbReference type="ARBA" id="ARBA00007265"/>
    </source>
</evidence>
<dbReference type="Gene3D" id="3.90.1640.10">
    <property type="entry name" value="inorganic pyrophosphatase (n-terminal core)"/>
    <property type="match status" value="1"/>
</dbReference>